<reference evidence="1" key="1">
    <citation type="submission" date="2021-02" db="EMBL/GenBank/DDBJ databases">
        <authorList>
            <consortium name="DOE Joint Genome Institute"/>
            <person name="Ahrendt S."/>
            <person name="Looney B.P."/>
            <person name="Miyauchi S."/>
            <person name="Morin E."/>
            <person name="Drula E."/>
            <person name="Courty P.E."/>
            <person name="Chicoki N."/>
            <person name="Fauchery L."/>
            <person name="Kohler A."/>
            <person name="Kuo A."/>
            <person name="Labutti K."/>
            <person name="Pangilinan J."/>
            <person name="Lipzen A."/>
            <person name="Riley R."/>
            <person name="Andreopoulos W."/>
            <person name="He G."/>
            <person name="Johnson J."/>
            <person name="Barry K.W."/>
            <person name="Grigoriev I.V."/>
            <person name="Nagy L."/>
            <person name="Hibbett D."/>
            <person name="Henrissat B."/>
            <person name="Matheny P.B."/>
            <person name="Labbe J."/>
            <person name="Martin F."/>
        </authorList>
    </citation>
    <scope>NUCLEOTIDE SEQUENCE</scope>
    <source>
        <strain evidence="1">FP105234-sp</strain>
    </source>
</reference>
<reference evidence="1" key="2">
    <citation type="journal article" date="2022" name="New Phytol.">
        <title>Evolutionary transition to the ectomycorrhizal habit in the genomes of a hyperdiverse lineage of mushroom-forming fungi.</title>
        <authorList>
            <person name="Looney B."/>
            <person name="Miyauchi S."/>
            <person name="Morin E."/>
            <person name="Drula E."/>
            <person name="Courty P.E."/>
            <person name="Kohler A."/>
            <person name="Kuo A."/>
            <person name="LaButti K."/>
            <person name="Pangilinan J."/>
            <person name="Lipzen A."/>
            <person name="Riley R."/>
            <person name="Andreopoulos W."/>
            <person name="He G."/>
            <person name="Johnson J."/>
            <person name="Nolan M."/>
            <person name="Tritt A."/>
            <person name="Barry K.W."/>
            <person name="Grigoriev I.V."/>
            <person name="Nagy L.G."/>
            <person name="Hibbett D."/>
            <person name="Henrissat B."/>
            <person name="Matheny P.B."/>
            <person name="Labbe J."/>
            <person name="Martin F.M."/>
        </authorList>
    </citation>
    <scope>NUCLEOTIDE SEQUENCE</scope>
    <source>
        <strain evidence="1">FP105234-sp</strain>
    </source>
</reference>
<sequence>MEYFNRRPRSLVATRSRTACDDVSPAPSDIDSIPDHSIYIFPSAPAGSAPPSPLANPPPAGAHVDDRRDASTSQSSDVGSGSGWDELASPLDLSGASSPADEPHSIELLDWAFEDGEDGVEVDESVLEEEIVRASRWDLVPRRSVYTHDPGPVRYWLHTDSRTRGSGLQAVGTQRPHPTMVYRSRTHSAASAPPGPAPHPRIRLPLLSFFASLLAIDESTLHLIAHTPSHSVLFVGPVPALEEKPDPRDEDERAHGVVALLAPPEEKTSLRDGLRVACDPDLVFASPFVPFPLGALCDLVKGVWVGGGKALREVWQ</sequence>
<gene>
    <name evidence="1" type="ORF">FA95DRAFT_1676783</name>
</gene>
<comment type="caution">
    <text evidence="1">The sequence shown here is derived from an EMBL/GenBank/DDBJ whole genome shotgun (WGS) entry which is preliminary data.</text>
</comment>
<proteinExistence type="predicted"/>
<dbReference type="Proteomes" id="UP000814033">
    <property type="component" value="Unassembled WGS sequence"/>
</dbReference>
<keyword evidence="2" id="KW-1185">Reference proteome</keyword>
<name>A0ACB8S2V3_9AGAM</name>
<evidence type="ECO:0000313" key="2">
    <source>
        <dbReference type="Proteomes" id="UP000814033"/>
    </source>
</evidence>
<accession>A0ACB8S2V3</accession>
<organism evidence="1 2">
    <name type="scientific">Auriscalpium vulgare</name>
    <dbReference type="NCBI Taxonomy" id="40419"/>
    <lineage>
        <taxon>Eukaryota</taxon>
        <taxon>Fungi</taxon>
        <taxon>Dikarya</taxon>
        <taxon>Basidiomycota</taxon>
        <taxon>Agaricomycotina</taxon>
        <taxon>Agaricomycetes</taxon>
        <taxon>Russulales</taxon>
        <taxon>Auriscalpiaceae</taxon>
        <taxon>Auriscalpium</taxon>
    </lineage>
</organism>
<evidence type="ECO:0000313" key="1">
    <source>
        <dbReference type="EMBL" id="KAI0050403.1"/>
    </source>
</evidence>
<dbReference type="EMBL" id="MU275862">
    <property type="protein sequence ID" value="KAI0050403.1"/>
    <property type="molecule type" value="Genomic_DNA"/>
</dbReference>
<protein>
    <submittedName>
        <fullName evidence="1">Uncharacterized protein</fullName>
    </submittedName>
</protein>